<dbReference type="InterPro" id="IPR002364">
    <property type="entry name" value="Quin_OxRdtase/zeta-crystal_CS"/>
</dbReference>
<dbReference type="Proteomes" id="UP001499854">
    <property type="component" value="Unassembled WGS sequence"/>
</dbReference>
<name>A0ABP5EGF3_9ACTN</name>
<dbReference type="InterPro" id="IPR013154">
    <property type="entry name" value="ADH-like_N"/>
</dbReference>
<evidence type="ECO:0000256" key="1">
    <source>
        <dbReference type="ARBA" id="ARBA00023002"/>
    </source>
</evidence>
<protein>
    <submittedName>
        <fullName evidence="3">NADP-dependent oxidoreductase</fullName>
    </submittedName>
</protein>
<keyword evidence="4" id="KW-1185">Reference proteome</keyword>
<proteinExistence type="predicted"/>
<dbReference type="PROSITE" id="PS01162">
    <property type="entry name" value="QOR_ZETA_CRYSTAL"/>
    <property type="match status" value="1"/>
</dbReference>
<dbReference type="PANTHER" id="PTHR11695">
    <property type="entry name" value="ALCOHOL DEHYDROGENASE RELATED"/>
    <property type="match status" value="1"/>
</dbReference>
<dbReference type="InterPro" id="IPR036291">
    <property type="entry name" value="NAD(P)-bd_dom_sf"/>
</dbReference>
<dbReference type="SUPFAM" id="SSF50129">
    <property type="entry name" value="GroES-like"/>
    <property type="match status" value="1"/>
</dbReference>
<dbReference type="SMART" id="SM00829">
    <property type="entry name" value="PKS_ER"/>
    <property type="match status" value="1"/>
</dbReference>
<evidence type="ECO:0000313" key="4">
    <source>
        <dbReference type="Proteomes" id="UP001499854"/>
    </source>
</evidence>
<evidence type="ECO:0000259" key="2">
    <source>
        <dbReference type="SMART" id="SM00829"/>
    </source>
</evidence>
<dbReference type="EMBL" id="BAAAQM010000060">
    <property type="protein sequence ID" value="GAA1997455.1"/>
    <property type="molecule type" value="Genomic_DNA"/>
</dbReference>
<dbReference type="RefSeq" id="WP_344661790.1">
    <property type="nucleotide sequence ID" value="NZ_BAAAQM010000060.1"/>
</dbReference>
<dbReference type="InterPro" id="IPR050700">
    <property type="entry name" value="YIM1/Zinc_Alcohol_DH_Fams"/>
</dbReference>
<dbReference type="InterPro" id="IPR020843">
    <property type="entry name" value="ER"/>
</dbReference>
<dbReference type="PANTHER" id="PTHR11695:SF294">
    <property type="entry name" value="RETICULON-4-INTERACTING PROTEIN 1, MITOCHONDRIAL"/>
    <property type="match status" value="1"/>
</dbReference>
<dbReference type="SUPFAM" id="SSF51735">
    <property type="entry name" value="NAD(P)-binding Rossmann-fold domains"/>
    <property type="match status" value="1"/>
</dbReference>
<dbReference type="Gene3D" id="3.40.50.720">
    <property type="entry name" value="NAD(P)-binding Rossmann-like Domain"/>
    <property type="match status" value="1"/>
</dbReference>
<reference evidence="4" key="1">
    <citation type="journal article" date="2019" name="Int. J. Syst. Evol. Microbiol.">
        <title>The Global Catalogue of Microorganisms (GCM) 10K type strain sequencing project: providing services to taxonomists for standard genome sequencing and annotation.</title>
        <authorList>
            <consortium name="The Broad Institute Genomics Platform"/>
            <consortium name="The Broad Institute Genome Sequencing Center for Infectious Disease"/>
            <person name="Wu L."/>
            <person name="Ma J."/>
        </authorList>
    </citation>
    <scope>NUCLEOTIDE SEQUENCE [LARGE SCALE GENOMIC DNA]</scope>
    <source>
        <strain evidence="4">JCM 16013</strain>
    </source>
</reference>
<feature type="domain" description="Enoyl reductase (ER)" evidence="2">
    <location>
        <begin position="10"/>
        <end position="308"/>
    </location>
</feature>
<evidence type="ECO:0000313" key="3">
    <source>
        <dbReference type="EMBL" id="GAA1997455.1"/>
    </source>
</evidence>
<dbReference type="Pfam" id="PF13602">
    <property type="entry name" value="ADH_zinc_N_2"/>
    <property type="match status" value="1"/>
</dbReference>
<comment type="caution">
    <text evidence="3">The sequence shown here is derived from an EMBL/GenBank/DDBJ whole genome shotgun (WGS) entry which is preliminary data.</text>
</comment>
<accession>A0ABP5EGF3</accession>
<dbReference type="Gene3D" id="3.90.180.10">
    <property type="entry name" value="Medium-chain alcohol dehydrogenases, catalytic domain"/>
    <property type="match status" value="1"/>
</dbReference>
<dbReference type="CDD" id="cd05289">
    <property type="entry name" value="MDR_like_2"/>
    <property type="match status" value="1"/>
</dbReference>
<keyword evidence="1" id="KW-0560">Oxidoreductase</keyword>
<organism evidence="3 4">
    <name type="scientific">Catenulispora subtropica</name>
    <dbReference type="NCBI Taxonomy" id="450798"/>
    <lineage>
        <taxon>Bacteria</taxon>
        <taxon>Bacillati</taxon>
        <taxon>Actinomycetota</taxon>
        <taxon>Actinomycetes</taxon>
        <taxon>Catenulisporales</taxon>
        <taxon>Catenulisporaceae</taxon>
        <taxon>Catenulispora</taxon>
    </lineage>
</organism>
<sequence length="310" mass="32338">MRAITLDSFGGPEVLVPADVERPVPGAAEVLVRVRAAGVNPVDLATRAGYFGLVATPPAVPGWDLAGVVEAVGPDVTRFAVGDEVFGLPLFPRPAGTHAEYAVVPQNHLARTPAALSAAEAGALPLAGLTAWQAVVELGRVDAGDRVLIHAAAGGVGHLAVQIAKAREAHVTVTARPENHAFVRSLGADEVIDYTEQDFAQTPAAFDVAIDLVGGEYGWRTLRTVRPGGRLVTVVAHNPGVTEEEAAERQVRLLTVSVRPSAANLAALAHLVETGRLRVHVEWELPLEEAAKAHELLALGGARGKGVLIP</sequence>
<gene>
    <name evidence="3" type="ORF">GCM10009838_73380</name>
</gene>
<dbReference type="InterPro" id="IPR011032">
    <property type="entry name" value="GroES-like_sf"/>
</dbReference>
<dbReference type="Pfam" id="PF08240">
    <property type="entry name" value="ADH_N"/>
    <property type="match status" value="1"/>
</dbReference>